<dbReference type="InterPro" id="IPR050832">
    <property type="entry name" value="Bact_Acetyltransf"/>
</dbReference>
<dbReference type="Proteomes" id="UP000306791">
    <property type="component" value="Unassembled WGS sequence"/>
</dbReference>
<dbReference type="PROSITE" id="PS51186">
    <property type="entry name" value="GNAT"/>
    <property type="match status" value="1"/>
</dbReference>
<evidence type="ECO:0000259" key="3">
    <source>
        <dbReference type="PROSITE" id="PS51186"/>
    </source>
</evidence>
<feature type="domain" description="N-acetyltransferase" evidence="3">
    <location>
        <begin position="6"/>
        <end position="160"/>
    </location>
</feature>
<protein>
    <submittedName>
        <fullName evidence="4">GNAT family N-acetyltransferase</fullName>
    </submittedName>
</protein>
<proteinExistence type="predicted"/>
<dbReference type="Gene3D" id="3.40.630.30">
    <property type="match status" value="1"/>
</dbReference>
<reference evidence="4 5" key="1">
    <citation type="submission" date="2019-05" db="EMBL/GenBank/DDBJ databases">
        <title>Microbulbifer harenosus sp. nov., an alginate-degrading bacterium isolated from coastal sand.</title>
        <authorList>
            <person name="Huang H."/>
            <person name="Mo K."/>
            <person name="Bao S."/>
        </authorList>
    </citation>
    <scope>NUCLEOTIDE SEQUENCE [LARGE SCALE GENOMIC DNA]</scope>
    <source>
        <strain evidence="4 5">HB161719</strain>
    </source>
</reference>
<name>A0ABY2UDI7_9GAMM</name>
<accession>A0ABY2UDI7</accession>
<sequence length="167" mass="19053">MDTYGNRLVPFHQKHLPKLMSWIGSQQQCTQWGGPGFRYPFDSESFSEDCRWKELPSFALENAQGELLAFGQFYNRLDHCHLGRLIVAPSARGRGVGKQLVRGLAAQGREALHFTQCSLFVLKNNSAAKALYEKLGFEVCDYPETVDWLDECHYMTAPVEKLLEVEH</sequence>
<evidence type="ECO:0000256" key="1">
    <source>
        <dbReference type="ARBA" id="ARBA00022679"/>
    </source>
</evidence>
<organism evidence="4 5">
    <name type="scientific">Microbulbifer harenosus</name>
    <dbReference type="NCBI Taxonomy" id="2576840"/>
    <lineage>
        <taxon>Bacteria</taxon>
        <taxon>Pseudomonadati</taxon>
        <taxon>Pseudomonadota</taxon>
        <taxon>Gammaproteobacteria</taxon>
        <taxon>Cellvibrionales</taxon>
        <taxon>Microbulbiferaceae</taxon>
        <taxon>Microbulbifer</taxon>
    </lineage>
</organism>
<evidence type="ECO:0000313" key="4">
    <source>
        <dbReference type="EMBL" id="TLM74327.1"/>
    </source>
</evidence>
<dbReference type="SUPFAM" id="SSF55729">
    <property type="entry name" value="Acyl-CoA N-acyltransferases (Nat)"/>
    <property type="match status" value="1"/>
</dbReference>
<dbReference type="CDD" id="cd04301">
    <property type="entry name" value="NAT_SF"/>
    <property type="match status" value="1"/>
</dbReference>
<gene>
    <name evidence="4" type="ORF">FDY93_17865</name>
</gene>
<dbReference type="RefSeq" id="WP_138237112.1">
    <property type="nucleotide sequence ID" value="NZ_CP185860.1"/>
</dbReference>
<dbReference type="InterPro" id="IPR016181">
    <property type="entry name" value="Acyl_CoA_acyltransferase"/>
</dbReference>
<evidence type="ECO:0000256" key="2">
    <source>
        <dbReference type="ARBA" id="ARBA00023315"/>
    </source>
</evidence>
<keyword evidence="5" id="KW-1185">Reference proteome</keyword>
<keyword evidence="2" id="KW-0012">Acyltransferase</keyword>
<evidence type="ECO:0000313" key="5">
    <source>
        <dbReference type="Proteomes" id="UP000306791"/>
    </source>
</evidence>
<comment type="caution">
    <text evidence="4">The sequence shown here is derived from an EMBL/GenBank/DDBJ whole genome shotgun (WGS) entry which is preliminary data.</text>
</comment>
<keyword evidence="1" id="KW-0808">Transferase</keyword>
<dbReference type="EMBL" id="VANI01000022">
    <property type="protein sequence ID" value="TLM74327.1"/>
    <property type="molecule type" value="Genomic_DNA"/>
</dbReference>
<dbReference type="PANTHER" id="PTHR43877">
    <property type="entry name" value="AMINOALKYLPHOSPHONATE N-ACETYLTRANSFERASE-RELATED-RELATED"/>
    <property type="match status" value="1"/>
</dbReference>
<dbReference type="InterPro" id="IPR000182">
    <property type="entry name" value="GNAT_dom"/>
</dbReference>
<dbReference type="PANTHER" id="PTHR43877:SF2">
    <property type="entry name" value="AMINOALKYLPHOSPHONATE N-ACETYLTRANSFERASE-RELATED"/>
    <property type="match status" value="1"/>
</dbReference>
<dbReference type="Pfam" id="PF00583">
    <property type="entry name" value="Acetyltransf_1"/>
    <property type="match status" value="1"/>
</dbReference>